<dbReference type="Proteomes" id="UP000244168">
    <property type="component" value="Unassembled WGS sequence"/>
</dbReference>
<organism evidence="2 3">
    <name type="scientific">Mucilaginibacter yixingensis</name>
    <dbReference type="NCBI Taxonomy" id="1295612"/>
    <lineage>
        <taxon>Bacteria</taxon>
        <taxon>Pseudomonadati</taxon>
        <taxon>Bacteroidota</taxon>
        <taxon>Sphingobacteriia</taxon>
        <taxon>Sphingobacteriales</taxon>
        <taxon>Sphingobacteriaceae</taxon>
        <taxon>Mucilaginibacter</taxon>
    </lineage>
</organism>
<accession>A0A2T5J5V4</accession>
<keyword evidence="3" id="KW-1185">Reference proteome</keyword>
<evidence type="ECO:0000313" key="3">
    <source>
        <dbReference type="Proteomes" id="UP000244168"/>
    </source>
</evidence>
<reference evidence="2 3" key="1">
    <citation type="submission" date="2018-04" db="EMBL/GenBank/DDBJ databases">
        <title>Genomic Encyclopedia of Archaeal and Bacterial Type Strains, Phase II (KMG-II): from individual species to whole genera.</title>
        <authorList>
            <person name="Goeker M."/>
        </authorList>
    </citation>
    <scope>NUCLEOTIDE SEQUENCE [LARGE SCALE GENOMIC DNA]</scope>
    <source>
        <strain evidence="2 3">DSM 26809</strain>
    </source>
</reference>
<proteinExistence type="predicted"/>
<evidence type="ECO:0000313" key="2">
    <source>
        <dbReference type="EMBL" id="PTQ93646.1"/>
    </source>
</evidence>
<dbReference type="RefSeq" id="WP_107830855.1">
    <property type="nucleotide sequence ID" value="NZ_CP160205.1"/>
</dbReference>
<dbReference type="InterPro" id="IPR041657">
    <property type="entry name" value="HTH_17"/>
</dbReference>
<dbReference type="OrthoDB" id="1524679at2"/>
<dbReference type="Pfam" id="PF12728">
    <property type="entry name" value="HTH_17"/>
    <property type="match status" value="1"/>
</dbReference>
<name>A0A2T5J5V4_9SPHI</name>
<comment type="caution">
    <text evidence="2">The sequence shown here is derived from an EMBL/GenBank/DDBJ whole genome shotgun (WGS) entry which is preliminary data.</text>
</comment>
<dbReference type="EMBL" id="QAOQ01000008">
    <property type="protein sequence ID" value="PTQ93646.1"/>
    <property type="molecule type" value="Genomic_DNA"/>
</dbReference>
<sequence length="87" mass="10148">MAVEIITREDLEVFKKDLINEIKKLLGRERSTDSEWIRSNQVRKMLNISPNTLQNLRVAGSLKYTKVGGIFYYKKADIDSIMERGDR</sequence>
<evidence type="ECO:0000259" key="1">
    <source>
        <dbReference type="Pfam" id="PF12728"/>
    </source>
</evidence>
<dbReference type="InterPro" id="IPR009061">
    <property type="entry name" value="DNA-bd_dom_put_sf"/>
</dbReference>
<dbReference type="AlphaFoldDB" id="A0A2T5J5V4"/>
<protein>
    <submittedName>
        <fullName evidence="2">Helix-turn-helix protein</fullName>
    </submittedName>
</protein>
<dbReference type="PANTHER" id="PTHR34585">
    <property type="match status" value="1"/>
</dbReference>
<dbReference type="SUPFAM" id="SSF46955">
    <property type="entry name" value="Putative DNA-binding domain"/>
    <property type="match status" value="1"/>
</dbReference>
<feature type="domain" description="Helix-turn-helix" evidence="1">
    <location>
        <begin position="38"/>
        <end position="84"/>
    </location>
</feature>
<dbReference type="PANTHER" id="PTHR34585:SF22">
    <property type="entry name" value="HELIX-TURN-HELIX DOMAIN-CONTAINING PROTEIN"/>
    <property type="match status" value="1"/>
</dbReference>
<gene>
    <name evidence="2" type="ORF">C8P68_108109</name>
</gene>